<dbReference type="EMBL" id="SMKQ01000074">
    <property type="protein sequence ID" value="TDD45687.1"/>
    <property type="molecule type" value="Genomic_DNA"/>
</dbReference>
<evidence type="ECO:0008006" key="4">
    <source>
        <dbReference type="Google" id="ProtNLM"/>
    </source>
</evidence>
<feature type="region of interest" description="Disordered" evidence="1">
    <location>
        <begin position="305"/>
        <end position="325"/>
    </location>
</feature>
<dbReference type="InterPro" id="IPR036291">
    <property type="entry name" value="NAD(P)-bd_dom_sf"/>
</dbReference>
<dbReference type="Gene3D" id="3.40.50.720">
    <property type="entry name" value="NAD(P)-binding Rossmann-like Domain"/>
    <property type="match status" value="1"/>
</dbReference>
<accession>A0A4V2YLA0</accession>
<organism evidence="2 3">
    <name type="scientific">Nonomuraea terrae</name>
    <dbReference type="NCBI Taxonomy" id="2530383"/>
    <lineage>
        <taxon>Bacteria</taxon>
        <taxon>Bacillati</taxon>
        <taxon>Actinomycetota</taxon>
        <taxon>Actinomycetes</taxon>
        <taxon>Streptosporangiales</taxon>
        <taxon>Streptosporangiaceae</taxon>
        <taxon>Nonomuraea</taxon>
    </lineage>
</organism>
<sequence>MRVLILGGTWFLGRRIAERLAERGDQVLIAHRGSARSDPGVPGLHLRTDRHDLARHAGQIKDFAPQAVVDTFALTGADVDAVLPVLPHVPSVVLSSQDVYEAYTGLQTGQCLSPVPITEESPLRRERYPYRGKGYPGVPDDYEKLDVEARWLDRGAVVLRLPFVYGPHDYQRREEPILRRVRAGRDRVPVGAANLLWTRGHVDDMATGVLAALDIRSADGLAVNLGESTTVPIGVWFEQILRAAGSRTRLERVPDDRLPPDLALAGAPAQHLLVSSARAERLLGWAPGDPETRVAESVRWHLAHPPEGGWTDADAAADDAALAGP</sequence>
<dbReference type="Proteomes" id="UP000295302">
    <property type="component" value="Unassembled WGS sequence"/>
</dbReference>
<protein>
    <recommendedName>
        <fullName evidence="4">NAD-dependent epimerase/dehydratase family protein</fullName>
    </recommendedName>
</protein>
<reference evidence="2 3" key="1">
    <citation type="submission" date="2019-03" db="EMBL/GenBank/DDBJ databases">
        <title>Draft genome sequences of novel Actinobacteria.</title>
        <authorList>
            <person name="Sahin N."/>
            <person name="Ay H."/>
            <person name="Saygin H."/>
        </authorList>
    </citation>
    <scope>NUCLEOTIDE SEQUENCE [LARGE SCALE GENOMIC DNA]</scope>
    <source>
        <strain evidence="2 3">CH32</strain>
    </source>
</reference>
<evidence type="ECO:0000256" key="1">
    <source>
        <dbReference type="SAM" id="MobiDB-lite"/>
    </source>
</evidence>
<dbReference type="AlphaFoldDB" id="A0A4V2YLA0"/>
<dbReference type="OrthoDB" id="7941246at2"/>
<feature type="compositionally biased region" description="Low complexity" evidence="1">
    <location>
        <begin position="312"/>
        <end position="325"/>
    </location>
</feature>
<evidence type="ECO:0000313" key="2">
    <source>
        <dbReference type="EMBL" id="TDD45687.1"/>
    </source>
</evidence>
<name>A0A4V2YLA0_9ACTN</name>
<evidence type="ECO:0000313" key="3">
    <source>
        <dbReference type="Proteomes" id="UP000295302"/>
    </source>
</evidence>
<dbReference type="SUPFAM" id="SSF51735">
    <property type="entry name" value="NAD(P)-binding Rossmann-fold domains"/>
    <property type="match status" value="1"/>
</dbReference>
<dbReference type="RefSeq" id="WP_132615541.1">
    <property type="nucleotide sequence ID" value="NZ_SMKQ01000074.1"/>
</dbReference>
<gene>
    <name evidence="2" type="ORF">E1286_23205</name>
</gene>
<comment type="caution">
    <text evidence="2">The sequence shown here is derived from an EMBL/GenBank/DDBJ whole genome shotgun (WGS) entry which is preliminary data.</text>
</comment>
<keyword evidence="3" id="KW-1185">Reference proteome</keyword>
<proteinExistence type="predicted"/>